<dbReference type="InterPro" id="IPR021109">
    <property type="entry name" value="Peptidase_aspartic_dom_sf"/>
</dbReference>
<evidence type="ECO:0000313" key="4">
    <source>
        <dbReference type="WBParaSite" id="SSLN_0000713501-mRNA-1"/>
    </source>
</evidence>
<dbReference type="OrthoDB" id="10057092at2759"/>
<evidence type="ECO:0000313" key="3">
    <source>
        <dbReference type="Proteomes" id="UP000275846"/>
    </source>
</evidence>
<reference evidence="2 3" key="2">
    <citation type="submission" date="2018-11" db="EMBL/GenBank/DDBJ databases">
        <authorList>
            <consortium name="Pathogen Informatics"/>
        </authorList>
    </citation>
    <scope>NUCLEOTIDE SEQUENCE [LARGE SCALE GENOMIC DNA]</scope>
    <source>
        <strain evidence="2 3">NST_G2</strain>
    </source>
</reference>
<feature type="region of interest" description="Disordered" evidence="1">
    <location>
        <begin position="218"/>
        <end position="246"/>
    </location>
</feature>
<dbReference type="AlphaFoldDB" id="A0A183SRR8"/>
<gene>
    <name evidence="2" type="ORF">SSLN_LOCUS6916</name>
</gene>
<dbReference type="EMBL" id="UYSU01033903">
    <property type="protein sequence ID" value="VDL93301.1"/>
    <property type="molecule type" value="Genomic_DNA"/>
</dbReference>
<evidence type="ECO:0000313" key="2">
    <source>
        <dbReference type="EMBL" id="VDL93301.1"/>
    </source>
</evidence>
<sequence length="246" mass="27574">MDTNMNTTYANSDGDGEAILVMFSTDMPLQSLCTITLPVDRHPLKFEIDTGATVILISDASLPKFPHILLARSTWCSYSITPNGSTDFKTAELMFKRQLHTRLNLLNPSMHDKRTKQQTKMKARYDAHTQPRILLPSESVYTKLELEANWYSVTVQKSEGQIVEIGLEDGRIMRQHLDQVHSQTETESEEFGKFKLSATLDANFGAPLTEVLRPKLTTTPPAEVSEEPVTPQNGAEFENTTLGRST</sequence>
<dbReference type="WBParaSite" id="SSLN_0000713501-mRNA-1">
    <property type="protein sequence ID" value="SSLN_0000713501-mRNA-1"/>
    <property type="gene ID" value="SSLN_0000713501"/>
</dbReference>
<name>A0A183SRR8_SCHSO</name>
<protein>
    <submittedName>
        <fullName evidence="4">DUF1758 domain-containing protein</fullName>
    </submittedName>
</protein>
<organism evidence="4">
    <name type="scientific">Schistocephalus solidus</name>
    <name type="common">Tapeworm</name>
    <dbReference type="NCBI Taxonomy" id="70667"/>
    <lineage>
        <taxon>Eukaryota</taxon>
        <taxon>Metazoa</taxon>
        <taxon>Spiralia</taxon>
        <taxon>Lophotrochozoa</taxon>
        <taxon>Platyhelminthes</taxon>
        <taxon>Cestoda</taxon>
        <taxon>Eucestoda</taxon>
        <taxon>Diphyllobothriidea</taxon>
        <taxon>Diphyllobothriidae</taxon>
        <taxon>Schistocephalus</taxon>
    </lineage>
</organism>
<reference evidence="4" key="1">
    <citation type="submission" date="2016-06" db="UniProtKB">
        <authorList>
            <consortium name="WormBaseParasite"/>
        </authorList>
    </citation>
    <scope>IDENTIFICATION</scope>
</reference>
<feature type="compositionally biased region" description="Polar residues" evidence="1">
    <location>
        <begin position="230"/>
        <end position="246"/>
    </location>
</feature>
<evidence type="ECO:0000256" key="1">
    <source>
        <dbReference type="SAM" id="MobiDB-lite"/>
    </source>
</evidence>
<dbReference type="Proteomes" id="UP000275846">
    <property type="component" value="Unassembled WGS sequence"/>
</dbReference>
<dbReference type="SUPFAM" id="SSF50630">
    <property type="entry name" value="Acid proteases"/>
    <property type="match status" value="1"/>
</dbReference>
<proteinExistence type="predicted"/>
<keyword evidence="3" id="KW-1185">Reference proteome</keyword>
<accession>A0A183SRR8</accession>